<dbReference type="Pfam" id="PF01618">
    <property type="entry name" value="MotA_ExbB"/>
    <property type="match status" value="1"/>
</dbReference>
<dbReference type="PANTHER" id="PTHR30625:SF17">
    <property type="entry name" value="TOLQ-RELATED"/>
    <property type="match status" value="1"/>
</dbReference>
<dbReference type="PANTHER" id="PTHR30625">
    <property type="entry name" value="PROTEIN TOLQ"/>
    <property type="match status" value="1"/>
</dbReference>
<keyword evidence="12" id="KW-1185">Reference proteome</keyword>
<keyword evidence="3 8" id="KW-0812">Transmembrane</keyword>
<feature type="compositionally biased region" description="Basic and acidic residues" evidence="7">
    <location>
        <begin position="265"/>
        <end position="274"/>
    </location>
</feature>
<evidence type="ECO:0000256" key="6">
    <source>
        <dbReference type="RuleBase" id="RU004057"/>
    </source>
</evidence>
<gene>
    <name evidence="11" type="ORF">ACFQY0_18670</name>
</gene>
<keyword evidence="2" id="KW-1003">Cell membrane</keyword>
<name>A0ABW2L9V2_9BACT</name>
<evidence type="ECO:0000256" key="7">
    <source>
        <dbReference type="SAM" id="MobiDB-lite"/>
    </source>
</evidence>
<feature type="transmembrane region" description="Helical" evidence="8">
    <location>
        <begin position="44"/>
        <end position="64"/>
    </location>
</feature>
<evidence type="ECO:0000313" key="11">
    <source>
        <dbReference type="EMBL" id="MFC7339224.1"/>
    </source>
</evidence>
<comment type="similarity">
    <text evidence="6">Belongs to the exbB/tolQ family.</text>
</comment>
<protein>
    <submittedName>
        <fullName evidence="11">MotA/TolQ/ExbB proton channel family protein</fullName>
    </submittedName>
</protein>
<proteinExistence type="inferred from homology"/>
<evidence type="ECO:0000256" key="4">
    <source>
        <dbReference type="ARBA" id="ARBA00022989"/>
    </source>
</evidence>
<feature type="region of interest" description="Disordered" evidence="7">
    <location>
        <begin position="242"/>
        <end position="274"/>
    </location>
</feature>
<evidence type="ECO:0000256" key="2">
    <source>
        <dbReference type="ARBA" id="ARBA00022475"/>
    </source>
</evidence>
<feature type="transmembrane region" description="Helical" evidence="8">
    <location>
        <begin position="192"/>
        <end position="213"/>
    </location>
</feature>
<dbReference type="RefSeq" id="WP_379715633.1">
    <property type="nucleotide sequence ID" value="NZ_JBHTBS010000014.1"/>
</dbReference>
<feature type="domain" description="MotA/TolQ/ExbB proton channel" evidence="10">
    <location>
        <begin position="98"/>
        <end position="225"/>
    </location>
</feature>
<keyword evidence="9" id="KW-0732">Signal</keyword>
<keyword evidence="6" id="KW-0813">Transport</keyword>
<accession>A0ABW2L9V2</accession>
<evidence type="ECO:0000256" key="3">
    <source>
        <dbReference type="ARBA" id="ARBA00022692"/>
    </source>
</evidence>
<keyword evidence="6" id="KW-0653">Protein transport</keyword>
<reference evidence="12" key="1">
    <citation type="journal article" date="2019" name="Int. J. Syst. Evol. Microbiol.">
        <title>The Global Catalogue of Microorganisms (GCM) 10K type strain sequencing project: providing services to taxonomists for standard genome sequencing and annotation.</title>
        <authorList>
            <consortium name="The Broad Institute Genomics Platform"/>
            <consortium name="The Broad Institute Genome Sequencing Center for Infectious Disease"/>
            <person name="Wu L."/>
            <person name="Ma J."/>
        </authorList>
    </citation>
    <scope>NUCLEOTIDE SEQUENCE [LARGE SCALE GENOMIC DNA]</scope>
    <source>
        <strain evidence="12">CGMCC 4.1467</strain>
    </source>
</reference>
<dbReference type="InterPro" id="IPR002898">
    <property type="entry name" value="MotA_ExbB_proton_chnl"/>
</dbReference>
<feature type="chain" id="PRO_5047461950" evidence="9">
    <location>
        <begin position="21"/>
        <end position="274"/>
    </location>
</feature>
<feature type="transmembrane region" description="Helical" evidence="8">
    <location>
        <begin position="143"/>
        <end position="166"/>
    </location>
</feature>
<keyword evidence="4 8" id="KW-1133">Transmembrane helix</keyword>
<evidence type="ECO:0000259" key="10">
    <source>
        <dbReference type="Pfam" id="PF01618"/>
    </source>
</evidence>
<evidence type="ECO:0000256" key="9">
    <source>
        <dbReference type="SAM" id="SignalP"/>
    </source>
</evidence>
<dbReference type="Proteomes" id="UP001596472">
    <property type="component" value="Unassembled WGS sequence"/>
</dbReference>
<organism evidence="11 12">
    <name type="scientific">Haloferula chungangensis</name>
    <dbReference type="NCBI Taxonomy" id="1048331"/>
    <lineage>
        <taxon>Bacteria</taxon>
        <taxon>Pseudomonadati</taxon>
        <taxon>Verrucomicrobiota</taxon>
        <taxon>Verrucomicrobiia</taxon>
        <taxon>Verrucomicrobiales</taxon>
        <taxon>Verrucomicrobiaceae</taxon>
        <taxon>Haloferula</taxon>
    </lineage>
</organism>
<evidence type="ECO:0000313" key="12">
    <source>
        <dbReference type="Proteomes" id="UP001596472"/>
    </source>
</evidence>
<evidence type="ECO:0000256" key="1">
    <source>
        <dbReference type="ARBA" id="ARBA00004651"/>
    </source>
</evidence>
<sequence>MNWHRILITAALMSPTSLFAAEEAEAAAKQLDFMEIVEKGGPMMFPLALLSIVGMVLILLYLMTIRRNAVVSDRFMNTAEAMIRKRDFVGLIGYCHRQNQCMARITQKSLEFMTKNRGSSFSEIREIAESEGSRQAGMLSSRITYLADIGSIAPMVGLLGTVLGMIKSFLHISQGGFEGARQMKLAEGVSEALVTTATGLVVGIPALVFYSIFRGRVQKYVSELEAASTHMMAMLQAQLHLSSPQLPPTPRPHDDYSMPVQSPLADDRPDLHGI</sequence>
<dbReference type="EMBL" id="JBHTBS010000014">
    <property type="protein sequence ID" value="MFC7339224.1"/>
    <property type="molecule type" value="Genomic_DNA"/>
</dbReference>
<comment type="caution">
    <text evidence="11">The sequence shown here is derived from an EMBL/GenBank/DDBJ whole genome shotgun (WGS) entry which is preliminary data.</text>
</comment>
<keyword evidence="5 8" id="KW-0472">Membrane</keyword>
<feature type="signal peptide" evidence="9">
    <location>
        <begin position="1"/>
        <end position="20"/>
    </location>
</feature>
<evidence type="ECO:0000256" key="8">
    <source>
        <dbReference type="SAM" id="Phobius"/>
    </source>
</evidence>
<comment type="subcellular location">
    <subcellularLocation>
        <location evidence="1">Cell membrane</location>
        <topology evidence="1">Multi-pass membrane protein</topology>
    </subcellularLocation>
    <subcellularLocation>
        <location evidence="6">Membrane</location>
        <topology evidence="6">Multi-pass membrane protein</topology>
    </subcellularLocation>
</comment>
<dbReference type="InterPro" id="IPR050790">
    <property type="entry name" value="ExbB/TolQ_transport"/>
</dbReference>
<evidence type="ECO:0000256" key="5">
    <source>
        <dbReference type="ARBA" id="ARBA00023136"/>
    </source>
</evidence>